<dbReference type="EMBL" id="JABCIY010000168">
    <property type="protein sequence ID" value="KAF7190785.1"/>
    <property type="molecule type" value="Genomic_DNA"/>
</dbReference>
<keyword evidence="2" id="KW-1185">Reference proteome</keyword>
<dbReference type="OrthoDB" id="3637543at2759"/>
<organism evidence="1 2">
    <name type="scientific">Pseudocercospora fuligena</name>
    <dbReference type="NCBI Taxonomy" id="685502"/>
    <lineage>
        <taxon>Eukaryota</taxon>
        <taxon>Fungi</taxon>
        <taxon>Dikarya</taxon>
        <taxon>Ascomycota</taxon>
        <taxon>Pezizomycotina</taxon>
        <taxon>Dothideomycetes</taxon>
        <taxon>Dothideomycetidae</taxon>
        <taxon>Mycosphaerellales</taxon>
        <taxon>Mycosphaerellaceae</taxon>
        <taxon>Pseudocercospora</taxon>
    </lineage>
</organism>
<comment type="caution">
    <text evidence="1">The sequence shown here is derived from an EMBL/GenBank/DDBJ whole genome shotgun (WGS) entry which is preliminary data.</text>
</comment>
<protein>
    <submittedName>
        <fullName evidence="1">Uncharacterized protein</fullName>
    </submittedName>
</protein>
<dbReference type="AlphaFoldDB" id="A0A8H6RFA8"/>
<accession>A0A8H6RFA8</accession>
<sequence>MADRRSQPSFGLDYEKLNLKQLQALIVQRNGLPQSQWECMKILRRMDKDFTFRFFDLAPEMRNRVYEILLCARGDEGKKVYPAILRTCKQVNEEARGLLYLDSTINIEAHLFAFDDIFKLPSYINRLEQRQKLHKFYNMSEQERLDLQECGQLVDPFEDLEIDDGDSESDTLDVQPPETAQAEGDCKLCIFGDIHYRPHQVRLDRLYFTWPTRLEDIPSVRLQIHMRCDPVFGMDTDPIDTTALNKFLYALVSKLNEGSIKQKVHITFVDEIHVTYDTLAHAFYPLAKLRDGIEVEYKDMPTEIIDFVKTAKAVKSAVLSFNMIEEIISISKEIDHRLSATFSMTRLRALELGCLRNWITELQDGQHRWLITSDTEAYVWRKLRYTRAVMESTDVLDPDSTLREWITENAETWRAYEVRNGGNVQYVDDLIDEGEEALAEEMYGREFLDRVWGKKSN</sequence>
<evidence type="ECO:0000313" key="1">
    <source>
        <dbReference type="EMBL" id="KAF7190785.1"/>
    </source>
</evidence>
<proteinExistence type="predicted"/>
<evidence type="ECO:0000313" key="2">
    <source>
        <dbReference type="Proteomes" id="UP000660729"/>
    </source>
</evidence>
<dbReference type="Proteomes" id="UP000660729">
    <property type="component" value="Unassembled WGS sequence"/>
</dbReference>
<reference evidence="1" key="1">
    <citation type="submission" date="2020-04" db="EMBL/GenBank/DDBJ databases">
        <title>Draft genome resource of the tomato pathogen Pseudocercospora fuligena.</title>
        <authorList>
            <person name="Zaccaron A."/>
        </authorList>
    </citation>
    <scope>NUCLEOTIDE SEQUENCE</scope>
    <source>
        <strain evidence="1">PF001</strain>
    </source>
</reference>
<name>A0A8H6RFA8_9PEZI</name>
<gene>
    <name evidence="1" type="ORF">HII31_07944</name>
</gene>